<dbReference type="SUPFAM" id="SSF53098">
    <property type="entry name" value="Ribonuclease H-like"/>
    <property type="match status" value="1"/>
</dbReference>
<dbReference type="Gene3D" id="3.30.420.10">
    <property type="entry name" value="Ribonuclease H-like superfamily/Ribonuclease H"/>
    <property type="match status" value="1"/>
</dbReference>
<evidence type="ECO:0008006" key="3">
    <source>
        <dbReference type="Google" id="ProtNLM"/>
    </source>
</evidence>
<evidence type="ECO:0000313" key="1">
    <source>
        <dbReference type="EMBL" id="RPD55489.1"/>
    </source>
</evidence>
<gene>
    <name evidence="1" type="ORF">L227DRAFT_510071</name>
</gene>
<dbReference type="InterPro" id="IPR012337">
    <property type="entry name" value="RNaseH-like_sf"/>
</dbReference>
<dbReference type="InterPro" id="IPR036397">
    <property type="entry name" value="RNaseH_sf"/>
</dbReference>
<keyword evidence="2" id="KW-1185">Reference proteome</keyword>
<dbReference type="STRING" id="1328759.A0A5C2RWE6"/>
<dbReference type="GO" id="GO:0003676">
    <property type="term" value="F:nucleic acid binding"/>
    <property type="evidence" value="ECO:0007669"/>
    <property type="project" value="InterPro"/>
</dbReference>
<dbReference type="EMBL" id="ML122295">
    <property type="protein sequence ID" value="RPD55489.1"/>
    <property type="molecule type" value="Genomic_DNA"/>
</dbReference>
<evidence type="ECO:0000313" key="2">
    <source>
        <dbReference type="Proteomes" id="UP000313359"/>
    </source>
</evidence>
<protein>
    <recommendedName>
        <fullName evidence="3">3'-5' exonuclease domain-containing protein</fullName>
    </recommendedName>
</protein>
<dbReference type="OrthoDB" id="26838at2759"/>
<reference evidence="1" key="1">
    <citation type="journal article" date="2018" name="Genome Biol. Evol.">
        <title>Genomics and development of Lentinus tigrinus, a white-rot wood-decaying mushroom with dimorphic fruiting bodies.</title>
        <authorList>
            <person name="Wu B."/>
            <person name="Xu Z."/>
            <person name="Knudson A."/>
            <person name="Carlson A."/>
            <person name="Chen N."/>
            <person name="Kovaka S."/>
            <person name="LaButti K."/>
            <person name="Lipzen A."/>
            <person name="Pennachio C."/>
            <person name="Riley R."/>
            <person name="Schakwitz W."/>
            <person name="Umezawa K."/>
            <person name="Ohm R.A."/>
            <person name="Grigoriev I.V."/>
            <person name="Nagy L.G."/>
            <person name="Gibbons J."/>
            <person name="Hibbett D."/>
        </authorList>
    </citation>
    <scope>NUCLEOTIDE SEQUENCE [LARGE SCALE GENOMIC DNA]</scope>
    <source>
        <strain evidence="1">ALCF2SS1-6</strain>
    </source>
</reference>
<dbReference type="Proteomes" id="UP000313359">
    <property type="component" value="Unassembled WGS sequence"/>
</dbReference>
<dbReference type="AlphaFoldDB" id="A0A5C2RWE6"/>
<dbReference type="PANTHER" id="PTHR43040">
    <property type="entry name" value="RIBONUCLEASE D"/>
    <property type="match status" value="1"/>
</dbReference>
<sequence length="351" mass="38829">MATNGPGAQYTFCTTYDAATRAAQVLSASSTIILHCQGRDLGLPDGELSIIALSDPAASEVFLLDVLLLCDKHNPALAPLFSLLERPDITKLVWDGRTYLLEIADTYGVLLQGVIDLQLVEVSTRGKKSEKNLRAQHTMRYFKSVMKDIRNNPRLLDGIHRLLGLDSCAANLRVINALGGKDPAVTNLHRTDGGSMWLHRPLPAMLLDYAAHDIWLISRVADVLLPRVSVEQLREASARYMRVYPTREAKEAHVPLELSKFVPLDVVDAPLPGAPRYYCARCERTLSLSCFGTRQTPTEEAEGDSDTPVNVCSTVLTGPAFQRWTVCHLCVLIACRNLEVQTGPWEWTPLL</sequence>
<accession>A0A5C2RWE6</accession>
<proteinExistence type="predicted"/>
<dbReference type="PANTHER" id="PTHR43040:SF1">
    <property type="entry name" value="RIBONUCLEASE D"/>
    <property type="match status" value="1"/>
</dbReference>
<name>A0A5C2RWE6_9APHY</name>
<organism evidence="1 2">
    <name type="scientific">Lentinus tigrinus ALCF2SS1-6</name>
    <dbReference type="NCBI Taxonomy" id="1328759"/>
    <lineage>
        <taxon>Eukaryota</taxon>
        <taxon>Fungi</taxon>
        <taxon>Dikarya</taxon>
        <taxon>Basidiomycota</taxon>
        <taxon>Agaricomycotina</taxon>
        <taxon>Agaricomycetes</taxon>
        <taxon>Polyporales</taxon>
        <taxon>Polyporaceae</taxon>
        <taxon>Lentinus</taxon>
    </lineage>
</organism>